<evidence type="ECO:0000313" key="1">
    <source>
        <dbReference type="EMBL" id="MBV7269075.1"/>
    </source>
</evidence>
<sequence length="1293" mass="147215">MHLSNNVIDVNDVVNFDYHNATKVIKFNHSYSLAKKTPSSGYINDTNGNYPSFPNSSSPNPEYGRLTLESVKTYGRGSIPGANESQLYDYMPPYVFDYHYREAVHEENTLEELPVNTQSQFYNQVFQNLYPNSPYVPKQYKYVRANKDNWGFREGNPKDKYGNEILGENNESVNSVVAWSLKSITTPQGSEIEVDYEEDDFYVEAFSRRYWENNLRIKATNSESHIKLEIENQNGFSSPVNFQDYFYKDERVFIDLWICRKRRGYDWSDTGKLNVRPEDNCIVSNVSSNRLTVLVPKVNGVTLTGDDRNRVLNRYFDKLGEGSHVYEEKARGICANTPRGGINNPADRHSMKYKLLSNRVAPGKSGGGLRVKDIVVKDGLGSEYITRYNYNDPFKNRTSGITSFNPVRGEVFVPYQNELPGPGVMYEWVTMQAIEKIGNQEKVVGKTRYHYYTLNPYFAIFNPNIEMSDIDGDVIFKASVEEVPMNYSNATAKDIKIEKNLTKIGQLISIEEFNGLDQLMSKSINSYTQRQGELSETFSSMKTTIDFNEDNDGDESGHQIKNHYLALSTKSEKVSVLKKVENITQIGKSVVEYSNPDPWLGTYTSSKRTLKDGSIVYEHKIPAYGKYPEMGPKALHPNNKNMLTQEAMTVTSIGGQTLNASITTWNDTWDYTNIDGSKTTQSGIWRKHKSYVWKDDVNPNSGTYKTSVTANNDHFNWNTNQPTGVGLEKWQNVSEITAYTHWSSPVETKDINGNFASSKMSDNYSKVIASGNASLSEMYYSGMEYTEGGNYLDPEIQGASHQSSDMAHTGTYSAKLGNSGAVKVMLNHGQMRSGKYKLSVWANIANYNHLKFKKGNKLETFNGETVFACDWVQLNHYFDIPDNTTAQQYGVINTNYVSTNNWVYVDDFRIHPVYSSMNSYVYDHKTDELNYILDGNNMAKKFVYDKAGRLYKTYQEIENPNSKENDLVNGGFKLLNKYRYNYKNGSDAVANWPEQEDCRCCNDNGRDLPPNGSNPGTTVTEPCPLDYKTMLSAKLLQVGESEVMQTFRVKHPCLEEVQSLQAMGLQPIKWRWLTDYKSNTFSDFIDGGVEQQVPFTIMPCESKNGLYDKVWVVEVLVPNADGKPISIKEKIVDAGCKLIVSTDKWADVEISANYSSCGEDNKYSIRPYVIKPLHNNYSYYYRTYNHVTNQWSSYMPVTGSKNTFCGEVFYINNNYCKSGYSIYQTIQYRVLDNEKGDFYQSNPLDIYLDCASASDASKIITTTSEHYKYAQQGNVVEKDASGRIINTYNINKR</sequence>
<proteinExistence type="predicted"/>
<dbReference type="Proteomes" id="UP001138894">
    <property type="component" value="Unassembled WGS sequence"/>
</dbReference>
<accession>A0A9X1FAM2</accession>
<reference evidence="1" key="1">
    <citation type="submission" date="2021-04" db="EMBL/GenBank/DDBJ databases">
        <authorList>
            <person name="Pira H."/>
            <person name="Risdian C."/>
            <person name="Wink J."/>
        </authorList>
    </citation>
    <scope>NUCLEOTIDE SEQUENCE</scope>
    <source>
        <strain evidence="1">WHY3</strain>
    </source>
</reference>
<comment type="caution">
    <text evidence="1">The sequence shown here is derived from an EMBL/GenBank/DDBJ whole genome shotgun (WGS) entry which is preliminary data.</text>
</comment>
<gene>
    <name evidence="1" type="ORF">KCG49_07735</name>
</gene>
<keyword evidence="2" id="KW-1185">Reference proteome</keyword>
<dbReference type="EMBL" id="JAGSPD010000005">
    <property type="protein sequence ID" value="MBV7269075.1"/>
    <property type="molecule type" value="Genomic_DNA"/>
</dbReference>
<evidence type="ECO:0000313" key="2">
    <source>
        <dbReference type="Proteomes" id="UP001138894"/>
    </source>
</evidence>
<organism evidence="1 2">
    <name type="scientific">Winogradskyella luteola</name>
    <dbReference type="NCBI Taxonomy" id="2828330"/>
    <lineage>
        <taxon>Bacteria</taxon>
        <taxon>Pseudomonadati</taxon>
        <taxon>Bacteroidota</taxon>
        <taxon>Flavobacteriia</taxon>
        <taxon>Flavobacteriales</taxon>
        <taxon>Flavobacteriaceae</taxon>
        <taxon>Winogradskyella</taxon>
    </lineage>
</organism>
<protein>
    <submittedName>
        <fullName evidence="1">Uncharacterized protein</fullName>
    </submittedName>
</protein>
<name>A0A9X1FAM2_9FLAO</name>
<dbReference type="RefSeq" id="WP_218545623.1">
    <property type="nucleotide sequence ID" value="NZ_JAGSPD010000005.1"/>
</dbReference>